<organism evidence="3 4">
    <name type="scientific">Arctia plantaginis</name>
    <name type="common">Wood tiger moth</name>
    <name type="synonym">Phalaena plantaginis</name>
    <dbReference type="NCBI Taxonomy" id="874455"/>
    <lineage>
        <taxon>Eukaryota</taxon>
        <taxon>Metazoa</taxon>
        <taxon>Ecdysozoa</taxon>
        <taxon>Arthropoda</taxon>
        <taxon>Hexapoda</taxon>
        <taxon>Insecta</taxon>
        <taxon>Pterygota</taxon>
        <taxon>Neoptera</taxon>
        <taxon>Endopterygota</taxon>
        <taxon>Lepidoptera</taxon>
        <taxon>Glossata</taxon>
        <taxon>Ditrysia</taxon>
        <taxon>Noctuoidea</taxon>
        <taxon>Erebidae</taxon>
        <taxon>Arctiinae</taxon>
        <taxon>Arctia</taxon>
    </lineage>
</organism>
<feature type="transmembrane region" description="Helical" evidence="2">
    <location>
        <begin position="213"/>
        <end position="235"/>
    </location>
</feature>
<proteinExistence type="predicted"/>
<evidence type="ECO:0000313" key="3">
    <source>
        <dbReference type="EMBL" id="CAB3224856.1"/>
    </source>
</evidence>
<keyword evidence="2" id="KW-0812">Transmembrane</keyword>
<feature type="region of interest" description="Disordered" evidence="1">
    <location>
        <begin position="1"/>
        <end position="29"/>
    </location>
</feature>
<dbReference type="AlphaFoldDB" id="A0A8S0YXK2"/>
<sequence length="265" mass="30318">MPVDRTPPPQQSLPVRIVQRQRSDSEPNLSDKQIDLEALNVTTRCKRKRSSDDCGNSIFEFMNDMKQMFLEFKTQQEQKIEKIYTFIAEIKQQNSEICYSADFLSKSYDSLLEKIEKLESDRQTNHDYIRTLEDKLERAECYTRATCLEVRNIPVPNKESKPQLLNTITNLDCYHCIHRQENHNALIQLKEDTNNSDDEAGKTILTMTRASEIIVLVSGGICFISSVLMSLRLYKGGAVKPVIPCVALFSVSLVSSINMIVEISK</sequence>
<accession>A0A8S0YXK2</accession>
<keyword evidence="2" id="KW-1133">Transmembrane helix</keyword>
<keyword evidence="2" id="KW-0472">Membrane</keyword>
<feature type="compositionally biased region" description="Pro residues" evidence="1">
    <location>
        <begin position="1"/>
        <end position="11"/>
    </location>
</feature>
<protein>
    <submittedName>
        <fullName evidence="3">Uncharacterized protein</fullName>
    </submittedName>
</protein>
<reference evidence="3 4" key="1">
    <citation type="submission" date="2020-04" db="EMBL/GenBank/DDBJ databases">
        <authorList>
            <person name="Wallbank WR R."/>
            <person name="Pardo Diaz C."/>
            <person name="Kozak K."/>
            <person name="Martin S."/>
            <person name="Jiggins C."/>
            <person name="Moest M."/>
            <person name="Warren A I."/>
            <person name="Byers J.R.P. K."/>
            <person name="Montejo-Kovacevich G."/>
            <person name="Yen C E."/>
        </authorList>
    </citation>
    <scope>NUCLEOTIDE SEQUENCE [LARGE SCALE GENOMIC DNA]</scope>
</reference>
<evidence type="ECO:0000313" key="4">
    <source>
        <dbReference type="Proteomes" id="UP000494256"/>
    </source>
</evidence>
<comment type="caution">
    <text evidence="3">The sequence shown here is derived from an EMBL/GenBank/DDBJ whole genome shotgun (WGS) entry which is preliminary data.</text>
</comment>
<evidence type="ECO:0000256" key="1">
    <source>
        <dbReference type="SAM" id="MobiDB-lite"/>
    </source>
</evidence>
<dbReference type="Proteomes" id="UP000494256">
    <property type="component" value="Unassembled WGS sequence"/>
</dbReference>
<name>A0A8S0YXK2_ARCPL</name>
<dbReference type="EMBL" id="CADEBD010000175">
    <property type="protein sequence ID" value="CAB3224856.1"/>
    <property type="molecule type" value="Genomic_DNA"/>
</dbReference>
<gene>
    <name evidence="3" type="ORF">APLA_LOCUS2075</name>
</gene>
<dbReference type="OrthoDB" id="1856718at2759"/>
<feature type="transmembrane region" description="Helical" evidence="2">
    <location>
        <begin position="241"/>
        <end position="261"/>
    </location>
</feature>
<evidence type="ECO:0000256" key="2">
    <source>
        <dbReference type="SAM" id="Phobius"/>
    </source>
</evidence>